<protein>
    <submittedName>
        <fullName evidence="1">Uncharacterized protein</fullName>
    </submittedName>
</protein>
<reference evidence="1 2" key="1">
    <citation type="submission" date="2009-01" db="EMBL/GenBank/DDBJ databases">
        <authorList>
            <person name="Qin X."/>
            <person name="Bachman B."/>
            <person name="Battles P."/>
            <person name="Bell A."/>
            <person name="Bess C."/>
            <person name="Bickham C."/>
            <person name="Chaboub L."/>
            <person name="Chen D."/>
            <person name="Coyle M."/>
            <person name="Deiros D.R."/>
            <person name="Dinh H."/>
            <person name="Forbes L."/>
            <person name="Fowler G."/>
            <person name="Francisco L."/>
            <person name="Fu Q."/>
            <person name="Gubbala S."/>
            <person name="Hale W."/>
            <person name="Han Y."/>
            <person name="Hemphill L."/>
            <person name="Highlander S.K."/>
            <person name="Hirani K."/>
            <person name="Hogues M."/>
            <person name="Jackson L."/>
            <person name="Jakkamsetti A."/>
            <person name="Javaid M."/>
            <person name="Jiang H."/>
            <person name="Korchina V."/>
            <person name="Kovar C."/>
            <person name="Lara F."/>
            <person name="Lee S."/>
            <person name="Mata R."/>
            <person name="Mathew T."/>
            <person name="Moen C."/>
            <person name="Morales K."/>
            <person name="Munidasa M."/>
            <person name="Nazareth L."/>
            <person name="Ngo R."/>
            <person name="Nguyen L."/>
            <person name="Okwuonu G."/>
            <person name="Ongeri F."/>
            <person name="Patil S."/>
            <person name="Petrosino J."/>
            <person name="Pham C."/>
            <person name="Pham P."/>
            <person name="Pu L.-L."/>
            <person name="Puazo M."/>
            <person name="Raj R."/>
            <person name="Reid J."/>
            <person name="Rouhana J."/>
            <person name="Saada N."/>
            <person name="Shang Y."/>
            <person name="Simmons D."/>
            <person name="Thornton R."/>
            <person name="Warren J."/>
            <person name="Weissenberger G."/>
            <person name="Zhang J."/>
            <person name="Zhang L."/>
            <person name="Zhou C."/>
            <person name="Zhu D."/>
            <person name="Muzny D."/>
            <person name="Worley K."/>
            <person name="Gibbs R."/>
        </authorList>
    </citation>
    <scope>NUCLEOTIDE SEQUENCE [LARGE SCALE GENOMIC DNA]</scope>
    <source>
        <strain evidence="2">ATCC 8290 / DSM 20176 / CCUG 30140 / JCM 1155 / KCTC 3500 / NBRC 15886 / NCIMB 8040 / NRRL B-1843 / 9</strain>
    </source>
</reference>
<evidence type="ECO:0000313" key="1">
    <source>
        <dbReference type="EMBL" id="EEI23985.1"/>
    </source>
</evidence>
<proteinExistence type="predicted"/>
<dbReference type="EMBL" id="ACGP01000168">
    <property type="protein sequence ID" value="EEI23985.1"/>
    <property type="molecule type" value="Genomic_DNA"/>
</dbReference>
<organism evidence="1 2">
    <name type="scientific">Lentilactobacillus hilgardii (strain ATCC 8290 / DSM 20176 / CCUG 30140 / JCM 1155 / KCTC 3500 / NBRC 15886 / NCIMB 8040 / NRRL B-1843 / 9)</name>
    <dbReference type="NCBI Taxonomy" id="1423757"/>
    <lineage>
        <taxon>Bacteria</taxon>
        <taxon>Bacillati</taxon>
        <taxon>Bacillota</taxon>
        <taxon>Bacilli</taxon>
        <taxon>Lactobacillales</taxon>
        <taxon>Lactobacillaceae</taxon>
        <taxon>Lentilactobacillus</taxon>
    </lineage>
</organism>
<evidence type="ECO:0000313" key="2">
    <source>
        <dbReference type="Proteomes" id="UP000003752"/>
    </source>
</evidence>
<accession>C0XKW3</accession>
<sequence length="55" mass="6382">MSGLCFGKFYKHITISLVDSSALLLSREKIDKLHRIDQGGMFYAKDFEEFICKNH</sequence>
<dbReference type="Proteomes" id="UP000003752">
    <property type="component" value="Unassembled WGS sequence"/>
</dbReference>
<name>C0XKW3_LENH9</name>
<keyword evidence="2" id="KW-1185">Reference proteome</keyword>
<dbReference type="HOGENOM" id="CLU_3026561_0_0_9"/>
<gene>
    <name evidence="1" type="ORF">HMPREF0519_1874</name>
</gene>
<comment type="caution">
    <text evidence="1">The sequence shown here is derived from an EMBL/GenBank/DDBJ whole genome shotgun (WGS) entry which is preliminary data.</text>
</comment>
<dbReference type="AlphaFoldDB" id="C0XKW3"/>